<dbReference type="EMBL" id="AESD01000658">
    <property type="protein sequence ID" value="EHJ10899.1"/>
    <property type="molecule type" value="Genomic_DNA"/>
</dbReference>
<evidence type="ECO:0000313" key="1">
    <source>
        <dbReference type="EMBL" id="EHJ10899.1"/>
    </source>
</evidence>
<reference evidence="1 2" key="1">
    <citation type="journal article" date="2011" name="Front. Microbiol.">
        <title>Two Strains of Crocosphaera watsonii with Highly Conserved Genomes are Distinguished by Strain-Specific Features.</title>
        <authorList>
            <person name="Bench S.R."/>
            <person name="Ilikchyan I.N."/>
            <person name="Tripp H.J."/>
            <person name="Zehr J.P."/>
        </authorList>
    </citation>
    <scope>NUCLEOTIDE SEQUENCE [LARGE SCALE GENOMIC DNA]</scope>
    <source>
        <strain evidence="1 2">WH 0003</strain>
    </source>
</reference>
<name>G5JA88_CROWT</name>
<proteinExistence type="predicted"/>
<comment type="caution">
    <text evidence="1">The sequence shown here is derived from an EMBL/GenBank/DDBJ whole genome shotgun (WGS) entry which is preliminary data.</text>
</comment>
<dbReference type="Proteomes" id="UP000003477">
    <property type="component" value="Unassembled WGS sequence"/>
</dbReference>
<accession>G5JA88</accession>
<dbReference type="AlphaFoldDB" id="G5JA88"/>
<dbReference type="PATRIC" id="fig|423471.3.peg.4072"/>
<gene>
    <name evidence="1" type="ORF">CWATWH0003_4351</name>
</gene>
<sequence length="40" mass="4591">MKTRKYDQFLCLSVSLILIMDHDLETFLRTALGFKSLSVG</sequence>
<protein>
    <submittedName>
        <fullName evidence="1">Uncharacterized protein</fullName>
    </submittedName>
</protein>
<evidence type="ECO:0000313" key="2">
    <source>
        <dbReference type="Proteomes" id="UP000003477"/>
    </source>
</evidence>
<organism evidence="1 2">
    <name type="scientific">Crocosphaera watsonii WH 0003</name>
    <dbReference type="NCBI Taxonomy" id="423471"/>
    <lineage>
        <taxon>Bacteria</taxon>
        <taxon>Bacillati</taxon>
        <taxon>Cyanobacteriota</taxon>
        <taxon>Cyanophyceae</taxon>
        <taxon>Oscillatoriophycideae</taxon>
        <taxon>Chroococcales</taxon>
        <taxon>Aphanothecaceae</taxon>
        <taxon>Crocosphaera</taxon>
    </lineage>
</organism>